<protein>
    <recommendedName>
        <fullName evidence="11">Rad4 beta-hairpin domain-containing protein</fullName>
    </recommendedName>
</protein>
<dbReference type="InterPro" id="IPR018327">
    <property type="entry name" value="BHD_2"/>
</dbReference>
<feature type="region of interest" description="Disordered" evidence="6">
    <location>
        <begin position="1"/>
        <end position="135"/>
    </location>
</feature>
<dbReference type="PANTHER" id="PTHR12135:SF0">
    <property type="entry name" value="DNA REPAIR PROTEIN COMPLEMENTING XP-C CELLS"/>
    <property type="match status" value="1"/>
</dbReference>
<dbReference type="EMBL" id="GL376628">
    <property type="status" value="NOT_ANNOTATED_CDS"/>
    <property type="molecule type" value="Genomic_DNA"/>
</dbReference>
<feature type="domain" description="Rad4 beta-hairpin" evidence="8">
    <location>
        <begin position="615"/>
        <end position="689"/>
    </location>
</feature>
<dbReference type="HOGENOM" id="CLU_026889_1_0_1"/>
<dbReference type="GO" id="GO:0006298">
    <property type="term" value="P:mismatch repair"/>
    <property type="evidence" value="ECO:0007669"/>
    <property type="project" value="TreeGrafter"/>
</dbReference>
<reference evidence="10" key="2">
    <citation type="submission" date="2010-04" db="EMBL/GenBank/DDBJ databases">
        <authorList>
            <person name="Buell R."/>
            <person name="Hamilton J."/>
            <person name="Hostetler J."/>
        </authorList>
    </citation>
    <scope>NUCLEOTIDE SEQUENCE [LARGE SCALE GENOMIC DNA]</scope>
    <source>
        <strain evidence="10">DAOM:BR144</strain>
    </source>
</reference>
<feature type="compositionally biased region" description="Basic residues" evidence="6">
    <location>
        <begin position="327"/>
        <end position="337"/>
    </location>
</feature>
<evidence type="ECO:0000256" key="3">
    <source>
        <dbReference type="ARBA" id="ARBA00022763"/>
    </source>
</evidence>
<evidence type="ECO:0000259" key="8">
    <source>
        <dbReference type="SMART" id="SM01032"/>
    </source>
</evidence>
<dbReference type="GO" id="GO:0006289">
    <property type="term" value="P:nucleotide-excision repair"/>
    <property type="evidence" value="ECO:0007669"/>
    <property type="project" value="InterPro"/>
</dbReference>
<dbReference type="GO" id="GO:0071942">
    <property type="term" value="C:XPC complex"/>
    <property type="evidence" value="ECO:0007669"/>
    <property type="project" value="TreeGrafter"/>
</dbReference>
<dbReference type="InterPro" id="IPR042488">
    <property type="entry name" value="Rad4_BHD3_sf"/>
</dbReference>
<reference evidence="9" key="3">
    <citation type="submission" date="2015-02" db="UniProtKB">
        <authorList>
            <consortium name="EnsemblProtists"/>
        </authorList>
    </citation>
    <scope>IDENTIFICATION</scope>
    <source>
        <strain evidence="9">DAOM BR144</strain>
    </source>
</reference>
<organism evidence="9 10">
    <name type="scientific">Globisporangium ultimum (strain ATCC 200006 / CBS 805.95 / DAOM BR144)</name>
    <name type="common">Pythium ultimum</name>
    <dbReference type="NCBI Taxonomy" id="431595"/>
    <lineage>
        <taxon>Eukaryota</taxon>
        <taxon>Sar</taxon>
        <taxon>Stramenopiles</taxon>
        <taxon>Oomycota</taxon>
        <taxon>Peronosporomycetes</taxon>
        <taxon>Pythiales</taxon>
        <taxon>Pythiaceae</taxon>
        <taxon>Globisporangium</taxon>
    </lineage>
</organism>
<reference evidence="10" key="1">
    <citation type="journal article" date="2010" name="Genome Biol.">
        <title>Genome sequence of the necrotrophic plant pathogen Pythium ultimum reveals original pathogenicity mechanisms and effector repertoire.</title>
        <authorList>
            <person name="Levesque C.A."/>
            <person name="Brouwer H."/>
            <person name="Cano L."/>
            <person name="Hamilton J.P."/>
            <person name="Holt C."/>
            <person name="Huitema E."/>
            <person name="Raffaele S."/>
            <person name="Robideau G.P."/>
            <person name="Thines M."/>
            <person name="Win J."/>
            <person name="Zerillo M.M."/>
            <person name="Beakes G.W."/>
            <person name="Boore J.L."/>
            <person name="Busam D."/>
            <person name="Dumas B."/>
            <person name="Ferriera S."/>
            <person name="Fuerstenberg S.I."/>
            <person name="Gachon C.M."/>
            <person name="Gaulin E."/>
            <person name="Govers F."/>
            <person name="Grenville-Briggs L."/>
            <person name="Horner N."/>
            <person name="Hostetler J."/>
            <person name="Jiang R.H."/>
            <person name="Johnson J."/>
            <person name="Krajaejun T."/>
            <person name="Lin H."/>
            <person name="Meijer H.J."/>
            <person name="Moore B."/>
            <person name="Morris P."/>
            <person name="Phuntmart V."/>
            <person name="Puiu D."/>
            <person name="Shetty J."/>
            <person name="Stajich J.E."/>
            <person name="Tripathy S."/>
            <person name="Wawra S."/>
            <person name="van West P."/>
            <person name="Whitty B.R."/>
            <person name="Coutinho P.M."/>
            <person name="Henrissat B."/>
            <person name="Martin F."/>
            <person name="Thomas P.D."/>
            <person name="Tyler B.M."/>
            <person name="De Vries R.P."/>
            <person name="Kamoun S."/>
            <person name="Yandell M."/>
            <person name="Tisserat N."/>
            <person name="Buell C.R."/>
        </authorList>
    </citation>
    <scope>NUCLEOTIDE SEQUENCE</scope>
    <source>
        <strain evidence="10">DAOM:BR144</strain>
    </source>
</reference>
<dbReference type="Pfam" id="PF03835">
    <property type="entry name" value="Rad4"/>
    <property type="match status" value="1"/>
</dbReference>
<evidence type="ECO:0000259" key="7">
    <source>
        <dbReference type="SMART" id="SM01030"/>
    </source>
</evidence>
<dbReference type="Gene3D" id="3.90.260.10">
    <property type="entry name" value="Transglutaminase-like"/>
    <property type="match status" value="1"/>
</dbReference>
<evidence type="ECO:0000256" key="5">
    <source>
        <dbReference type="ARBA" id="ARBA00023242"/>
    </source>
</evidence>
<dbReference type="eggNOG" id="KOG2179">
    <property type="taxonomic scope" value="Eukaryota"/>
</dbReference>
<dbReference type="Pfam" id="PF10403">
    <property type="entry name" value="BHD_1"/>
    <property type="match status" value="1"/>
</dbReference>
<dbReference type="InParanoid" id="K3WDM9"/>
<feature type="domain" description="Rad4 beta-hairpin" evidence="7">
    <location>
        <begin position="483"/>
        <end position="533"/>
    </location>
</feature>
<dbReference type="SUPFAM" id="SSF54001">
    <property type="entry name" value="Cysteine proteinases"/>
    <property type="match status" value="1"/>
</dbReference>
<keyword evidence="4" id="KW-0234">DNA repair</keyword>
<dbReference type="Gene3D" id="3.30.70.2460">
    <property type="entry name" value="Rad4, beta-hairpin domain BHD3"/>
    <property type="match status" value="1"/>
</dbReference>
<dbReference type="EnsemblProtists" id="PYU1_T003070">
    <property type="protein sequence ID" value="PYU1_T003070"/>
    <property type="gene ID" value="PYU1_G003066"/>
</dbReference>
<sequence>MSSSNGDSDGEQVQWEDASGGAGAAVVGSADKEEADEGEDEEEFMYSDDSADEDDVDWEDVGESKAASATQQPLMPTVPSPLSHVQEDGEDDEKEEQFDDDDNDDDETYDYEEDAAMEDDDDEDDEQQRQTLTDLQKVDWDQVNKVLAKEAAEASKQTKKRKIQRMSKADKERELVLHQSHLLLLLATQLKWNALCESPVLRGLLLSLACDSPFDFYTEMRNQPMKYSLELLVRWFREHFRVVEDTGDVDDDDLQAPDENGGEVLTEAKLMEVFFEKQGREHELAVLFTALCRSLRLRCRHTSALDALLIQQSKAFESSLSASRSPINRRRTRKRSRSNATVTKGDAGDAFTVEAAVSTQSYWIWSEVYDDKKKAWISVDTIRRLVGRPQDIEPLRKGALFSYIVSISGSERLIDVTPRYAARWSKTLKLRIADTWWGLTIDAMSAEALNRTNCSNQLYDIDEREEEERIFVQEKSQLTAMTESEEMPTSLEGFKKHHLYCLERHLGRFDCIYPRKAVGIFKGQPVFLRKHVHVTRSAYQWRRLGREINDSEREKPAKWYKTFSKSNNGAGDSGDDDDDDGGGMSQTNRGNGARAMFGVWQTSVFVSPPVVDGIVPKNSYGNIELWSKAHVPRHAVHVQLPRIEKVAQQLGIDFAPAVVGFEVKDGRNVPKFDGIVVAESSFEVLVDAHAHIQQSTIEKAIEKNQQLVTKRWERIVKRLLLRQRLEDDYGAIGSSSSS</sequence>
<dbReference type="AlphaFoldDB" id="K3WDM9"/>
<dbReference type="Pfam" id="PF10404">
    <property type="entry name" value="BHD_2"/>
    <property type="match status" value="1"/>
</dbReference>
<dbReference type="InterPro" id="IPR018326">
    <property type="entry name" value="Rad4_beta-hairpin_dom1"/>
</dbReference>
<dbReference type="Gene3D" id="2.20.20.110">
    <property type="entry name" value="Rad4, beta-hairpin domain BHD1"/>
    <property type="match status" value="1"/>
</dbReference>
<evidence type="ECO:0008006" key="11">
    <source>
        <dbReference type="Google" id="ProtNLM"/>
    </source>
</evidence>
<dbReference type="Pfam" id="PF10405">
    <property type="entry name" value="BHD_3"/>
    <property type="match status" value="1"/>
</dbReference>
<proteinExistence type="inferred from homology"/>
<dbReference type="InterPro" id="IPR036985">
    <property type="entry name" value="Transglutaminase-like_sf"/>
</dbReference>
<dbReference type="GO" id="GO:0003697">
    <property type="term" value="F:single-stranded DNA binding"/>
    <property type="evidence" value="ECO:0007669"/>
    <property type="project" value="TreeGrafter"/>
</dbReference>
<evidence type="ECO:0000256" key="1">
    <source>
        <dbReference type="ARBA" id="ARBA00004123"/>
    </source>
</evidence>
<evidence type="ECO:0000313" key="10">
    <source>
        <dbReference type="Proteomes" id="UP000019132"/>
    </source>
</evidence>
<comment type="similarity">
    <text evidence="2">Belongs to the XPC family.</text>
</comment>
<dbReference type="InterPro" id="IPR004583">
    <property type="entry name" value="DNA_repair_Rad4"/>
</dbReference>
<accession>K3WDM9</accession>
<dbReference type="InterPro" id="IPR038765">
    <property type="entry name" value="Papain-like_cys_pep_sf"/>
</dbReference>
<dbReference type="STRING" id="431595.K3WDM9"/>
<dbReference type="GO" id="GO:0003684">
    <property type="term" value="F:damaged DNA binding"/>
    <property type="evidence" value="ECO:0007669"/>
    <property type="project" value="InterPro"/>
</dbReference>
<keyword evidence="10" id="KW-1185">Reference proteome</keyword>
<dbReference type="SMART" id="SM01032">
    <property type="entry name" value="BHD_3"/>
    <property type="match status" value="1"/>
</dbReference>
<dbReference type="SMART" id="SM01030">
    <property type="entry name" value="BHD_1"/>
    <property type="match status" value="1"/>
</dbReference>
<evidence type="ECO:0000256" key="2">
    <source>
        <dbReference type="ARBA" id="ARBA00009525"/>
    </source>
</evidence>
<feature type="compositionally biased region" description="Acidic residues" evidence="6">
    <location>
        <begin position="33"/>
        <end position="61"/>
    </location>
</feature>
<dbReference type="GO" id="GO:0000111">
    <property type="term" value="C:nucleotide-excision repair factor 2 complex"/>
    <property type="evidence" value="ECO:0007669"/>
    <property type="project" value="TreeGrafter"/>
</dbReference>
<dbReference type="GO" id="GO:0005737">
    <property type="term" value="C:cytoplasm"/>
    <property type="evidence" value="ECO:0007669"/>
    <property type="project" value="TreeGrafter"/>
</dbReference>
<dbReference type="VEuPathDB" id="FungiDB:PYU1_G003066"/>
<comment type="subcellular location">
    <subcellularLocation>
        <location evidence="1">Nucleus</location>
    </subcellularLocation>
</comment>
<name>K3WDM9_GLOUD</name>
<dbReference type="Proteomes" id="UP000019132">
    <property type="component" value="Unassembled WGS sequence"/>
</dbReference>
<evidence type="ECO:0000256" key="6">
    <source>
        <dbReference type="SAM" id="MobiDB-lite"/>
    </source>
</evidence>
<feature type="region of interest" description="Disordered" evidence="6">
    <location>
        <begin position="321"/>
        <end position="344"/>
    </location>
</feature>
<dbReference type="PANTHER" id="PTHR12135">
    <property type="entry name" value="DNA REPAIR PROTEIN XP-C / RAD4"/>
    <property type="match status" value="1"/>
</dbReference>
<dbReference type="OMA" id="MVEDAHA"/>
<keyword evidence="5" id="KW-0539">Nucleus</keyword>
<dbReference type="InterPro" id="IPR018325">
    <property type="entry name" value="Rad4/PNGase_transGLS-fold"/>
</dbReference>
<feature type="region of interest" description="Disordered" evidence="6">
    <location>
        <begin position="559"/>
        <end position="588"/>
    </location>
</feature>
<dbReference type="InterPro" id="IPR018328">
    <property type="entry name" value="Rad4_beta-hairpin_dom3"/>
</dbReference>
<feature type="compositionally biased region" description="Acidic residues" evidence="6">
    <location>
        <begin position="88"/>
        <end position="126"/>
    </location>
</feature>
<keyword evidence="3" id="KW-0227">DNA damage</keyword>
<evidence type="ECO:0000313" key="9">
    <source>
        <dbReference type="EnsemblProtists" id="PYU1_T003070"/>
    </source>
</evidence>
<evidence type="ECO:0000256" key="4">
    <source>
        <dbReference type="ARBA" id="ARBA00023204"/>
    </source>
</evidence>